<evidence type="ECO:0000313" key="7">
    <source>
        <dbReference type="EMBL" id="WEX81487.1"/>
    </source>
</evidence>
<keyword evidence="2" id="KW-0536">Nodulation</keyword>
<keyword evidence="3" id="KW-0805">Transcription regulation</keyword>
<evidence type="ECO:0000259" key="6">
    <source>
        <dbReference type="PROSITE" id="PS50931"/>
    </source>
</evidence>
<dbReference type="PROSITE" id="PS50931">
    <property type="entry name" value="HTH_LYSR"/>
    <property type="match status" value="1"/>
</dbReference>
<accession>A0ABY8CTK9</accession>
<evidence type="ECO:0000313" key="8">
    <source>
        <dbReference type="Proteomes" id="UP001235547"/>
    </source>
</evidence>
<dbReference type="Pfam" id="PF03466">
    <property type="entry name" value="LysR_substrate"/>
    <property type="match status" value="1"/>
</dbReference>
<dbReference type="PANTHER" id="PTHR30118">
    <property type="entry name" value="HTH-TYPE TRANSCRIPTIONAL REGULATOR LEUO-RELATED"/>
    <property type="match status" value="1"/>
</dbReference>
<keyword evidence="4" id="KW-0238">DNA-binding</keyword>
<dbReference type="RefSeq" id="WP_280732240.1">
    <property type="nucleotide sequence ID" value="NZ_CP120367.1"/>
</dbReference>
<evidence type="ECO:0000256" key="2">
    <source>
        <dbReference type="ARBA" id="ARBA00022458"/>
    </source>
</evidence>
<dbReference type="Gene3D" id="1.10.10.10">
    <property type="entry name" value="Winged helix-like DNA-binding domain superfamily/Winged helix DNA-binding domain"/>
    <property type="match status" value="1"/>
</dbReference>
<dbReference type="PRINTS" id="PR00039">
    <property type="entry name" value="HTHLYSR"/>
</dbReference>
<evidence type="ECO:0000256" key="4">
    <source>
        <dbReference type="ARBA" id="ARBA00023125"/>
    </source>
</evidence>
<gene>
    <name evidence="7" type="ORF">PYH38_000911</name>
</gene>
<dbReference type="SUPFAM" id="SSF46785">
    <property type="entry name" value="Winged helix' DNA-binding domain"/>
    <property type="match status" value="1"/>
</dbReference>
<protein>
    <submittedName>
        <fullName evidence="7">LysR family transcriptional regulator</fullName>
    </submittedName>
</protein>
<evidence type="ECO:0000256" key="1">
    <source>
        <dbReference type="ARBA" id="ARBA00009437"/>
    </source>
</evidence>
<evidence type="ECO:0000256" key="3">
    <source>
        <dbReference type="ARBA" id="ARBA00023015"/>
    </source>
</evidence>
<keyword evidence="8" id="KW-1185">Reference proteome</keyword>
<dbReference type="Gene3D" id="3.40.190.10">
    <property type="entry name" value="Periplasmic binding protein-like II"/>
    <property type="match status" value="2"/>
</dbReference>
<comment type="similarity">
    <text evidence="1">Belongs to the LysR transcriptional regulatory family.</text>
</comment>
<dbReference type="SUPFAM" id="SSF53850">
    <property type="entry name" value="Periplasmic binding protein-like II"/>
    <property type="match status" value="1"/>
</dbReference>
<dbReference type="InterPro" id="IPR000847">
    <property type="entry name" value="LysR_HTH_N"/>
</dbReference>
<sequence>MDIERLDLNLLVTLDTLLAERNVTRAAKRLNLSQPALSARLTRLREILEDQLLLPAQRGMVPTQRALELQAPLHEALEAVRRVVAEGTPFDPSSAVATITISASDYGQYSILMRLARVFRTEAPGVRIVWRTIDASALTAQMERGEVDLALMTPESAPELLRMRKLFRERYVAIARSDHPVVQGSIDLDVFCALDHVVVSPQGGGFIGATDVALEAAGRSRRVVLSAPGFLIVPEIIVRSDMIALVPHRIARDRSDQLQILEPPIAVPGFEIAMVWHDRTTTHPVQRWLRERIATVANNGSIAP</sequence>
<dbReference type="Pfam" id="PF00126">
    <property type="entry name" value="HTH_1"/>
    <property type="match status" value="1"/>
</dbReference>
<dbReference type="InterPro" id="IPR036388">
    <property type="entry name" value="WH-like_DNA-bd_sf"/>
</dbReference>
<dbReference type="PANTHER" id="PTHR30118:SF15">
    <property type="entry name" value="TRANSCRIPTIONAL REGULATORY PROTEIN"/>
    <property type="match status" value="1"/>
</dbReference>
<dbReference type="InterPro" id="IPR036390">
    <property type="entry name" value="WH_DNA-bd_sf"/>
</dbReference>
<dbReference type="Proteomes" id="UP001235547">
    <property type="component" value="Chromosome 2"/>
</dbReference>
<name>A0ABY8CTK9_9HYPH</name>
<feature type="domain" description="HTH lysR-type" evidence="6">
    <location>
        <begin position="6"/>
        <end position="63"/>
    </location>
</feature>
<keyword evidence="5" id="KW-0804">Transcription</keyword>
<dbReference type="InterPro" id="IPR050389">
    <property type="entry name" value="LysR-type_TF"/>
</dbReference>
<reference evidence="7 8" key="1">
    <citation type="submission" date="2023-03" db="EMBL/GenBank/DDBJ databases">
        <authorList>
            <person name="Kaur S."/>
            <person name="Espinosa-Saiz D."/>
            <person name="Velazquez E."/>
            <person name="Menendez E."/>
            <person name="diCenzo G.C."/>
        </authorList>
    </citation>
    <scope>NUCLEOTIDE SEQUENCE [LARGE SCALE GENOMIC DNA]</scope>
    <source>
        <strain evidence="7 8">LMG 27395</strain>
    </source>
</reference>
<proteinExistence type="inferred from homology"/>
<dbReference type="InterPro" id="IPR005119">
    <property type="entry name" value="LysR_subst-bd"/>
</dbReference>
<evidence type="ECO:0000256" key="5">
    <source>
        <dbReference type="ARBA" id="ARBA00023163"/>
    </source>
</evidence>
<organism evidence="7 8">
    <name type="scientific">Sinorhizobium numidicum</name>
    <dbReference type="NCBI Taxonomy" id="680248"/>
    <lineage>
        <taxon>Bacteria</taxon>
        <taxon>Pseudomonadati</taxon>
        <taxon>Pseudomonadota</taxon>
        <taxon>Alphaproteobacteria</taxon>
        <taxon>Hyphomicrobiales</taxon>
        <taxon>Rhizobiaceae</taxon>
        <taxon>Sinorhizobium/Ensifer group</taxon>
        <taxon>Sinorhizobium</taxon>
    </lineage>
</organism>
<dbReference type="EMBL" id="CP120370">
    <property type="protein sequence ID" value="WEX81487.1"/>
    <property type="molecule type" value="Genomic_DNA"/>
</dbReference>